<dbReference type="AlphaFoldDB" id="A0A517N7F2"/>
<evidence type="ECO:0000313" key="2">
    <source>
        <dbReference type="EMBL" id="QDT03062.1"/>
    </source>
</evidence>
<feature type="chain" id="PRO_5022071981" description="PepSY domain-containing protein" evidence="1">
    <location>
        <begin position="27"/>
        <end position="94"/>
    </location>
</feature>
<evidence type="ECO:0000313" key="3">
    <source>
        <dbReference type="Proteomes" id="UP000318538"/>
    </source>
</evidence>
<evidence type="ECO:0000256" key="1">
    <source>
        <dbReference type="SAM" id="SignalP"/>
    </source>
</evidence>
<keyword evidence="3" id="KW-1185">Reference proteome</keyword>
<protein>
    <recommendedName>
        <fullName evidence="4">PepSY domain-containing protein</fullName>
    </recommendedName>
</protein>
<dbReference type="EMBL" id="CP036525">
    <property type="protein sequence ID" value="QDT03062.1"/>
    <property type="molecule type" value="Genomic_DNA"/>
</dbReference>
<feature type="signal peptide" evidence="1">
    <location>
        <begin position="1"/>
        <end position="26"/>
    </location>
</feature>
<gene>
    <name evidence="2" type="ORF">K227x_14410</name>
</gene>
<organism evidence="2 3">
    <name type="scientific">Rubripirellula lacrimiformis</name>
    <dbReference type="NCBI Taxonomy" id="1930273"/>
    <lineage>
        <taxon>Bacteria</taxon>
        <taxon>Pseudomonadati</taxon>
        <taxon>Planctomycetota</taxon>
        <taxon>Planctomycetia</taxon>
        <taxon>Pirellulales</taxon>
        <taxon>Pirellulaceae</taxon>
        <taxon>Rubripirellula</taxon>
    </lineage>
</organism>
<dbReference type="Proteomes" id="UP000318538">
    <property type="component" value="Chromosome"/>
</dbReference>
<evidence type="ECO:0008006" key="4">
    <source>
        <dbReference type="Google" id="ProtNLM"/>
    </source>
</evidence>
<keyword evidence="1" id="KW-0732">Signal</keyword>
<accession>A0A517N7F2</accession>
<dbReference type="KEGG" id="rlc:K227x_14410"/>
<name>A0A517N7F2_9BACT</name>
<reference evidence="2 3" key="1">
    <citation type="submission" date="2019-02" db="EMBL/GenBank/DDBJ databases">
        <title>Deep-cultivation of Planctomycetes and their phenomic and genomic characterization uncovers novel biology.</title>
        <authorList>
            <person name="Wiegand S."/>
            <person name="Jogler M."/>
            <person name="Boedeker C."/>
            <person name="Pinto D."/>
            <person name="Vollmers J."/>
            <person name="Rivas-Marin E."/>
            <person name="Kohn T."/>
            <person name="Peeters S.H."/>
            <person name="Heuer A."/>
            <person name="Rast P."/>
            <person name="Oberbeckmann S."/>
            <person name="Bunk B."/>
            <person name="Jeske O."/>
            <person name="Meyerdierks A."/>
            <person name="Storesund J.E."/>
            <person name="Kallscheuer N."/>
            <person name="Luecker S."/>
            <person name="Lage O.M."/>
            <person name="Pohl T."/>
            <person name="Merkel B.J."/>
            <person name="Hornburger P."/>
            <person name="Mueller R.-W."/>
            <person name="Bruemmer F."/>
            <person name="Labrenz M."/>
            <person name="Spormann A.M."/>
            <person name="Op den Camp H."/>
            <person name="Overmann J."/>
            <person name="Amann R."/>
            <person name="Jetten M.S.M."/>
            <person name="Mascher T."/>
            <person name="Medema M.H."/>
            <person name="Devos D.P."/>
            <person name="Kaster A.-K."/>
            <person name="Ovreas L."/>
            <person name="Rohde M."/>
            <person name="Galperin M.Y."/>
            <person name="Jogler C."/>
        </authorList>
    </citation>
    <scope>NUCLEOTIDE SEQUENCE [LARGE SCALE GENOMIC DNA]</scope>
    <source>
        <strain evidence="2 3">K22_7</strain>
    </source>
</reference>
<sequence length="94" mass="9788" precursor="true">MKSTVSVIAIVLAVCVLVVSVGGASADSATVNTEQVTDQTANAHNPTGRFQISSFATEKSGSGVGYYVIDSTTGEIWMNYGDNKPSKVSESLLK</sequence>
<proteinExistence type="predicted"/>